<dbReference type="GO" id="GO:0003924">
    <property type="term" value="F:GTPase activity"/>
    <property type="evidence" value="ECO:0007669"/>
    <property type="project" value="UniProtKB-UniRule"/>
</dbReference>
<evidence type="ECO:0000313" key="6">
    <source>
        <dbReference type="Proteomes" id="UP000285258"/>
    </source>
</evidence>
<dbReference type="RefSeq" id="WP_087191163.1">
    <property type="nucleotide sequence ID" value="NZ_CP168029.1"/>
</dbReference>
<dbReference type="Gene3D" id="2.40.50.250">
    <property type="entry name" value="bipa protein"/>
    <property type="match status" value="1"/>
</dbReference>
<keyword evidence="3" id="KW-0699">rRNA-binding</keyword>
<dbReference type="SUPFAM" id="SSF54980">
    <property type="entry name" value="EF-G C-terminal domain-like"/>
    <property type="match status" value="2"/>
</dbReference>
<dbReference type="GO" id="GO:1990904">
    <property type="term" value="C:ribonucleoprotein complex"/>
    <property type="evidence" value="ECO:0007669"/>
    <property type="project" value="TreeGrafter"/>
</dbReference>
<feature type="binding site" evidence="3">
    <location>
        <begin position="129"/>
        <end position="132"/>
    </location>
    <ligand>
        <name>GTP</name>
        <dbReference type="ChEBI" id="CHEBI:37565"/>
    </ligand>
</feature>
<comment type="caution">
    <text evidence="5">The sequence shown here is derived from an EMBL/GenBank/DDBJ whole genome shotgun (WGS) entry which is preliminary data.</text>
</comment>
<gene>
    <name evidence="5" type="primary">typA</name>
    <name evidence="3" type="synonym">bipA</name>
    <name evidence="5" type="ORF">DMP12_00465</name>
</gene>
<evidence type="ECO:0000256" key="2">
    <source>
        <dbReference type="ARBA" id="ARBA00023134"/>
    </source>
</evidence>
<comment type="catalytic activity">
    <reaction evidence="3">
        <text>GTP + H2O = GDP + phosphate + H(+)</text>
        <dbReference type="Rhea" id="RHEA:19669"/>
        <dbReference type="ChEBI" id="CHEBI:15377"/>
        <dbReference type="ChEBI" id="CHEBI:15378"/>
        <dbReference type="ChEBI" id="CHEBI:37565"/>
        <dbReference type="ChEBI" id="CHEBI:43474"/>
        <dbReference type="ChEBI" id="CHEBI:58189"/>
    </reaction>
</comment>
<sequence length="603" mass="66989">MKQENLRNIAIIAHVDHGKTTLVDRLLYTSGVFRENQQVDERVLDSNDQERERGITILSKNISVTYNGVKINVIDTPGHADFGGEVERVLNMADGALLIVDAFEGPMPQTRFVLKHALSLGLRIVLVVNKIDRPGARPEEVVDEVFDLMVELEASDEQLDFPIIYASAVNGYARYAPDDDNMDMLPLLDTILKEIPAPDCEPNGPVALQICTVDHSSFVGRIGVGRLFSGTIHKNEQALVIKNDNTRYNTVIKDVFTFEELGKKKQQEVYAGDIVAVVGVEDADIGDMVTSRENPVRLDPIEVEEPTMAVVFEASTSPLIGREGDIVGARQLKERLMREAESNISMRIEELEDKSGVEVAGRGVLHLSVLMETMRREGFEFQVGRPRVLIKKDEQGRKLEPIEEATVDVPSEYAGKAIEVFGSAGGEMADMFQRGDQTHLVFKIPTRGTMGLRTRLLNVTRGEATMFHHFSEYGAYRGDFNGRKNGSMISMSTEKSVAYALDTLQERGKLFVGPGEDCYEGMIVGESAKEGDMVVNIAKSKQLGNQRSSGADKAIQLTPPQTFTLEEALEYIEDDELVEVTPQSIRLRKRILSSIERKKANKN</sequence>
<dbReference type="Gene3D" id="3.40.50.300">
    <property type="entry name" value="P-loop containing nucleotide triphosphate hydrolases"/>
    <property type="match status" value="1"/>
</dbReference>
<dbReference type="GO" id="GO:0005829">
    <property type="term" value="C:cytosol"/>
    <property type="evidence" value="ECO:0007669"/>
    <property type="project" value="TreeGrafter"/>
</dbReference>
<dbReference type="Proteomes" id="UP000285258">
    <property type="component" value="Unassembled WGS sequence"/>
</dbReference>
<dbReference type="PRINTS" id="PR00315">
    <property type="entry name" value="ELONGATNFCT"/>
</dbReference>
<dbReference type="SUPFAM" id="SSF50447">
    <property type="entry name" value="Translation proteins"/>
    <property type="match status" value="1"/>
</dbReference>
<keyword evidence="2 3" id="KW-0342">GTP-binding</keyword>
<keyword evidence="3" id="KW-0694">RNA-binding</keyword>
<dbReference type="PROSITE" id="PS51722">
    <property type="entry name" value="G_TR_2"/>
    <property type="match status" value="1"/>
</dbReference>
<keyword evidence="3" id="KW-0378">Hydrolase</keyword>
<dbReference type="InterPro" id="IPR047041">
    <property type="entry name" value="BipA_GTP-bd_dom"/>
</dbReference>
<dbReference type="InterPro" id="IPR035647">
    <property type="entry name" value="EFG_III/V"/>
</dbReference>
<dbReference type="GO" id="GO:0005525">
    <property type="term" value="F:GTP binding"/>
    <property type="evidence" value="ECO:0007669"/>
    <property type="project" value="UniProtKB-UniRule"/>
</dbReference>
<dbReference type="SUPFAM" id="SSF52540">
    <property type="entry name" value="P-loop containing nucleoside triphosphate hydrolases"/>
    <property type="match status" value="1"/>
</dbReference>
<dbReference type="NCBIfam" id="TIGR01394">
    <property type="entry name" value="TypA_BipA"/>
    <property type="match status" value="1"/>
</dbReference>
<dbReference type="EMBL" id="QIBW01000001">
    <property type="protein sequence ID" value="ROT92019.1"/>
    <property type="molecule type" value="Genomic_DNA"/>
</dbReference>
<dbReference type="InterPro" id="IPR035651">
    <property type="entry name" value="BipA_V"/>
</dbReference>
<evidence type="ECO:0000259" key="4">
    <source>
        <dbReference type="PROSITE" id="PS51722"/>
    </source>
</evidence>
<dbReference type="EC" id="3.6.5.-" evidence="3"/>
<dbReference type="Pfam" id="PF03144">
    <property type="entry name" value="GTP_EFTU_D2"/>
    <property type="match status" value="1"/>
</dbReference>
<dbReference type="InterPro" id="IPR000795">
    <property type="entry name" value="T_Tr_GTP-bd_dom"/>
</dbReference>
<comment type="subunit">
    <text evidence="3">Monomer.</text>
</comment>
<dbReference type="PANTHER" id="PTHR42908:SF8">
    <property type="entry name" value="TR-TYPE G DOMAIN-CONTAINING PROTEIN"/>
    <property type="match status" value="1"/>
</dbReference>
<name>A0A1Y4FTD9_9ACTN</name>
<dbReference type="Pfam" id="PF21018">
    <property type="entry name" value="BipA_C"/>
    <property type="match status" value="1"/>
</dbReference>
<dbReference type="FunFam" id="3.30.70.240:FF:000002">
    <property type="entry name" value="GTP-binding protein TypA"/>
    <property type="match status" value="1"/>
</dbReference>
<dbReference type="Gene3D" id="2.40.30.10">
    <property type="entry name" value="Translation factors"/>
    <property type="match status" value="1"/>
</dbReference>
<dbReference type="InterPro" id="IPR005225">
    <property type="entry name" value="Small_GTP-bd"/>
</dbReference>
<dbReference type="AlphaFoldDB" id="A0A1Y4FTD9"/>
<dbReference type="PANTHER" id="PTHR42908">
    <property type="entry name" value="TRANSLATION ELONGATION FACTOR-RELATED"/>
    <property type="match status" value="1"/>
</dbReference>
<dbReference type="Gene3D" id="3.30.70.240">
    <property type="match status" value="1"/>
</dbReference>
<dbReference type="InterPro" id="IPR006298">
    <property type="entry name" value="BipA"/>
</dbReference>
<dbReference type="InterPro" id="IPR004161">
    <property type="entry name" value="EFTu-like_2"/>
</dbReference>
<dbReference type="FunFam" id="3.40.50.300:FF:000055">
    <property type="entry name" value="GTP-binding protein TypA"/>
    <property type="match status" value="1"/>
</dbReference>
<keyword evidence="1 3" id="KW-0547">Nucleotide-binding</keyword>
<dbReference type="FunFam" id="2.40.50.250:FF:000001">
    <property type="entry name" value="GTP-binding protein TypA"/>
    <property type="match status" value="1"/>
</dbReference>
<dbReference type="InterPro" id="IPR048876">
    <property type="entry name" value="BipA_C"/>
</dbReference>
<dbReference type="Pfam" id="PF00009">
    <property type="entry name" value="GTP_EFTU"/>
    <property type="match status" value="1"/>
</dbReference>
<dbReference type="HAMAP" id="MF_00849">
    <property type="entry name" value="BipA"/>
    <property type="match status" value="1"/>
</dbReference>
<feature type="domain" description="Tr-type G" evidence="4">
    <location>
        <begin position="4"/>
        <end position="199"/>
    </location>
</feature>
<dbReference type="InterPro" id="IPR000640">
    <property type="entry name" value="EFG_V-like"/>
</dbReference>
<dbReference type="PROSITE" id="PS00301">
    <property type="entry name" value="G_TR_1"/>
    <property type="match status" value="1"/>
</dbReference>
<dbReference type="InterPro" id="IPR031157">
    <property type="entry name" value="G_TR_CS"/>
</dbReference>
<evidence type="ECO:0000256" key="3">
    <source>
        <dbReference type="HAMAP-Rule" id="MF_00849"/>
    </source>
</evidence>
<dbReference type="Pfam" id="PF00679">
    <property type="entry name" value="EFG_C"/>
    <property type="match status" value="1"/>
</dbReference>
<feature type="binding site" evidence="3">
    <location>
        <begin position="16"/>
        <end position="21"/>
    </location>
    <ligand>
        <name>GTP</name>
        <dbReference type="ChEBI" id="CHEBI:37565"/>
    </ligand>
</feature>
<dbReference type="GO" id="GO:0000027">
    <property type="term" value="P:ribosomal large subunit assembly"/>
    <property type="evidence" value="ECO:0007669"/>
    <property type="project" value="UniProtKB-UniRule"/>
</dbReference>
<evidence type="ECO:0000256" key="1">
    <source>
        <dbReference type="ARBA" id="ARBA00022741"/>
    </source>
</evidence>
<protein>
    <recommendedName>
        <fullName evidence="3">Large ribosomal subunit assembly factor BipA</fullName>
        <ecNumber evidence="3">3.6.5.-</ecNumber>
    </recommendedName>
    <alternativeName>
        <fullName evidence="3">GTP-binding protein BipA</fullName>
    </alternativeName>
</protein>
<proteinExistence type="inferred from homology"/>
<dbReference type="CDD" id="cd03710">
    <property type="entry name" value="BipA_TypA_C"/>
    <property type="match status" value="1"/>
</dbReference>
<dbReference type="NCBIfam" id="TIGR00231">
    <property type="entry name" value="small_GTP"/>
    <property type="match status" value="1"/>
</dbReference>
<accession>A0A1Y4FTD9</accession>
<keyword evidence="3" id="KW-0963">Cytoplasm</keyword>
<dbReference type="InterPro" id="IPR027417">
    <property type="entry name" value="P-loop_NTPase"/>
</dbReference>
<dbReference type="InterPro" id="IPR042116">
    <property type="entry name" value="TypA/BipA_C"/>
</dbReference>
<comment type="function">
    <text evidence="3">A 50S ribosomal subunit assembly protein with GTPase activity, required for 50S subunit assembly at low temperatures, may also play a role in translation. Binds GTP and analogs. Binds the 70S ribosome between the 30S and 50S subunits, in a similar position as ribosome-bound EF-G; it contacts a number of ribosomal proteins, both rRNAs and the A-site tRNA.</text>
</comment>
<comment type="similarity">
    <text evidence="3">Belongs to the TRAFAC class translation factor GTPase superfamily. Classic translation factor GTPase family. BipA subfamily.</text>
</comment>
<dbReference type="GO" id="GO:0043022">
    <property type="term" value="F:ribosome binding"/>
    <property type="evidence" value="ECO:0007669"/>
    <property type="project" value="UniProtKB-UniRule"/>
</dbReference>
<reference evidence="6" key="1">
    <citation type="submission" date="2018-05" db="EMBL/GenBank/DDBJ databases">
        <title>Genome Sequencing of selected type strains of the family Eggerthellaceae.</title>
        <authorList>
            <person name="Danylec N."/>
            <person name="Stoll D.A."/>
            <person name="Doetsch A."/>
            <person name="Huch M."/>
        </authorList>
    </citation>
    <scope>NUCLEOTIDE SEQUENCE [LARGE SCALE GENOMIC DNA]</scope>
    <source>
        <strain evidence="6">DSM 27213</strain>
    </source>
</reference>
<dbReference type="InterPro" id="IPR009000">
    <property type="entry name" value="Transl_B-barrel_sf"/>
</dbReference>
<dbReference type="Gene3D" id="3.30.70.870">
    <property type="entry name" value="Elongation Factor G (Translational Gtpase), domain 3"/>
    <property type="match status" value="1"/>
</dbReference>
<keyword evidence="3" id="KW-0690">Ribosome biogenesis</keyword>
<dbReference type="GO" id="GO:0000049">
    <property type="term" value="F:tRNA binding"/>
    <property type="evidence" value="ECO:0007669"/>
    <property type="project" value="UniProtKB-KW"/>
</dbReference>
<organism evidence="5 6">
    <name type="scientific">Gordonibacter urolithinfaciens</name>
    <dbReference type="NCBI Taxonomy" id="1335613"/>
    <lineage>
        <taxon>Bacteria</taxon>
        <taxon>Bacillati</taxon>
        <taxon>Actinomycetota</taxon>
        <taxon>Coriobacteriia</taxon>
        <taxon>Eggerthellales</taxon>
        <taxon>Eggerthellaceae</taxon>
        <taxon>Gordonibacter</taxon>
    </lineage>
</organism>
<comment type="subcellular location">
    <subcellularLocation>
        <location evidence="3">Cytoplasm</location>
    </subcellularLocation>
    <text evidence="3">Binds to ribosomes.</text>
</comment>
<keyword evidence="3" id="KW-0820">tRNA-binding</keyword>
<evidence type="ECO:0000313" key="5">
    <source>
        <dbReference type="EMBL" id="ROT92019.1"/>
    </source>
</evidence>
<dbReference type="GO" id="GO:0019843">
    <property type="term" value="F:rRNA binding"/>
    <property type="evidence" value="ECO:0007669"/>
    <property type="project" value="UniProtKB-KW"/>
</dbReference>
<dbReference type="CDD" id="cd01891">
    <property type="entry name" value="TypA_BipA"/>
    <property type="match status" value="1"/>
</dbReference>